<feature type="region of interest" description="Disordered" evidence="7">
    <location>
        <begin position="325"/>
        <end position="360"/>
    </location>
</feature>
<dbReference type="FunFam" id="3.30.160.60:FF:002343">
    <property type="entry name" value="Zinc finger protein 33A"/>
    <property type="match status" value="1"/>
</dbReference>
<dbReference type="SUPFAM" id="SSF57667">
    <property type="entry name" value="beta-beta-alpha zinc fingers"/>
    <property type="match status" value="7"/>
</dbReference>
<dbReference type="GO" id="GO:0006357">
    <property type="term" value="P:regulation of transcription by RNA polymerase II"/>
    <property type="evidence" value="ECO:0000318"/>
    <property type="project" value="GO_Central"/>
</dbReference>
<reference evidence="9" key="2">
    <citation type="submission" date="2025-08" db="UniProtKB">
        <authorList>
            <consortium name="Ensembl"/>
        </authorList>
    </citation>
    <scope>IDENTIFICATION</scope>
</reference>
<evidence type="ECO:0000256" key="2">
    <source>
        <dbReference type="ARBA" id="ARBA00022737"/>
    </source>
</evidence>
<dbReference type="PANTHER" id="PTHR14003:SF23">
    <property type="entry name" value="ZINC FINGER PROTEIN 143"/>
    <property type="match status" value="1"/>
</dbReference>
<feature type="domain" description="C2H2-type" evidence="8">
    <location>
        <begin position="385"/>
        <end position="412"/>
    </location>
</feature>
<evidence type="ECO:0000256" key="4">
    <source>
        <dbReference type="ARBA" id="ARBA00022833"/>
    </source>
</evidence>
<dbReference type="InterPro" id="IPR036236">
    <property type="entry name" value="Znf_C2H2_sf"/>
</dbReference>
<accession>W5LWP1</accession>
<dbReference type="OMA" id="EKMKCHT"/>
<proteinExistence type="predicted"/>
<feature type="domain" description="C2H2-type" evidence="8">
    <location>
        <begin position="413"/>
        <end position="440"/>
    </location>
</feature>
<feature type="domain" description="C2H2-type" evidence="8">
    <location>
        <begin position="581"/>
        <end position="608"/>
    </location>
</feature>
<feature type="domain" description="C2H2-type" evidence="8">
    <location>
        <begin position="441"/>
        <end position="468"/>
    </location>
</feature>
<feature type="domain" description="C2H2-type" evidence="8">
    <location>
        <begin position="637"/>
        <end position="664"/>
    </location>
</feature>
<dbReference type="FunFam" id="3.30.160.60:FF:002281">
    <property type="match status" value="9"/>
</dbReference>
<evidence type="ECO:0000259" key="8">
    <source>
        <dbReference type="PROSITE" id="PS50157"/>
    </source>
</evidence>
<keyword evidence="1" id="KW-0479">Metal-binding</keyword>
<feature type="region of interest" description="Disordered" evidence="7">
    <location>
        <begin position="162"/>
        <end position="181"/>
    </location>
</feature>
<dbReference type="InParanoid" id="W5LWP1"/>
<dbReference type="PANTHER" id="PTHR14003">
    <property type="entry name" value="TRANSCRIPTIONAL REPRESSOR PROTEIN YY"/>
    <property type="match status" value="1"/>
</dbReference>
<dbReference type="GO" id="GO:0008270">
    <property type="term" value="F:zinc ion binding"/>
    <property type="evidence" value="ECO:0007669"/>
    <property type="project" value="UniProtKB-KW"/>
</dbReference>
<feature type="compositionally biased region" description="Basic and acidic residues" evidence="7">
    <location>
        <begin position="325"/>
        <end position="339"/>
    </location>
</feature>
<dbReference type="Bgee" id="ENSLOCG00000000496">
    <property type="expression patterns" value="Expressed in muscle tissue and 12 other cell types or tissues"/>
</dbReference>
<feature type="domain" description="C2H2-type" evidence="8">
    <location>
        <begin position="525"/>
        <end position="552"/>
    </location>
</feature>
<dbReference type="FunFam" id="3.30.160.60:FF:000446">
    <property type="entry name" value="Zinc finger protein"/>
    <property type="match status" value="1"/>
</dbReference>
<organism evidence="9 10">
    <name type="scientific">Lepisosteus oculatus</name>
    <name type="common">Spotted gar</name>
    <dbReference type="NCBI Taxonomy" id="7918"/>
    <lineage>
        <taxon>Eukaryota</taxon>
        <taxon>Metazoa</taxon>
        <taxon>Chordata</taxon>
        <taxon>Craniata</taxon>
        <taxon>Vertebrata</taxon>
        <taxon>Euteleostomi</taxon>
        <taxon>Actinopterygii</taxon>
        <taxon>Neopterygii</taxon>
        <taxon>Holostei</taxon>
        <taxon>Semionotiformes</taxon>
        <taxon>Lepisosteidae</taxon>
        <taxon>Lepisosteus</taxon>
    </lineage>
</organism>
<dbReference type="GO" id="GO:0005634">
    <property type="term" value="C:nucleus"/>
    <property type="evidence" value="ECO:0000318"/>
    <property type="project" value="GO_Central"/>
</dbReference>
<dbReference type="PROSITE" id="PS00028">
    <property type="entry name" value="ZINC_FINGER_C2H2_1"/>
    <property type="match status" value="13"/>
</dbReference>
<dbReference type="AlphaFoldDB" id="W5LWP1"/>
<feature type="domain" description="C2H2-type" evidence="8">
    <location>
        <begin position="469"/>
        <end position="496"/>
    </location>
</feature>
<dbReference type="PROSITE" id="PS50157">
    <property type="entry name" value="ZINC_FINGER_C2H2_2"/>
    <property type="match status" value="13"/>
</dbReference>
<dbReference type="FunFam" id="3.30.160.60:FF:001927">
    <property type="entry name" value="Zinc finger protein 1184"/>
    <property type="match status" value="1"/>
</dbReference>
<dbReference type="Ensembl" id="ENSLOCT00000000549.1">
    <property type="protein sequence ID" value="ENSLOCP00000000548.1"/>
    <property type="gene ID" value="ENSLOCG00000000496.1"/>
</dbReference>
<keyword evidence="10" id="KW-1185">Reference proteome</keyword>
<dbReference type="HOGENOM" id="CLU_002678_16_3_1"/>
<evidence type="ECO:0000256" key="5">
    <source>
        <dbReference type="ARBA" id="ARBA00023242"/>
    </source>
</evidence>
<dbReference type="FunFam" id="3.30.160.60:FF:002460">
    <property type="entry name" value="Zgc:174574"/>
    <property type="match status" value="1"/>
</dbReference>
<dbReference type="GO" id="GO:0001228">
    <property type="term" value="F:DNA-binding transcription activator activity, RNA polymerase II-specific"/>
    <property type="evidence" value="ECO:0000318"/>
    <property type="project" value="GO_Central"/>
</dbReference>
<dbReference type="GO" id="GO:0000978">
    <property type="term" value="F:RNA polymerase II cis-regulatory region sequence-specific DNA binding"/>
    <property type="evidence" value="ECO:0000318"/>
    <property type="project" value="GO_Central"/>
</dbReference>
<evidence type="ECO:0000256" key="3">
    <source>
        <dbReference type="ARBA" id="ARBA00022771"/>
    </source>
</evidence>
<feature type="region of interest" description="Disordered" evidence="7">
    <location>
        <begin position="218"/>
        <end position="250"/>
    </location>
</feature>
<keyword evidence="2" id="KW-0677">Repeat</keyword>
<feature type="domain" description="C2H2-type" evidence="8">
    <location>
        <begin position="497"/>
        <end position="524"/>
    </location>
</feature>
<evidence type="ECO:0000256" key="7">
    <source>
        <dbReference type="SAM" id="MobiDB-lite"/>
    </source>
</evidence>
<protein>
    <recommendedName>
        <fullName evidence="8">C2H2-type domain-containing protein</fullName>
    </recommendedName>
</protein>
<sequence>MEAQLDPEIVFVGRVISSCFLAVCSNSRVTAAAVLALMANRPCRKMASCVLILETELHSFMEVLLKSIVHEVSEVFRNRMSDFEDEFQDKLRSVGRVLVRRAVLRITQCVEDSVGGEIAQMKKENESLKCRLQLWEKEPGAGGDRGQRDRVGYTLPREVTAGIKAEMDTEPELPGSEVSALPDAGERAFLGQQPSEEEMGSTLMQETELTAAGGKETLSAQHTESGQSGEDLDSVPRMKTETESETPGLSVSDDFAEKYFNLDMKNVAKQHFNEQKSVSAQELKEEEMDVLNLAEQDMRPQLIYTKEQRCDVDGKDDITELQHAERGQYRGDLQREKPPRVRKSQPRPSTVEMEKLSPQHRQQQHFCPLNTSDSHQRIPAGVKPFSCSQCGKSFSQLGNLKIHQRIHTGERPFSCSQCGKSCSTSGNLKIHQRTHTGERPFSCSECGKSFSSSCTLKKHQRTHTGERPFSCSQCGKSFSNSSHLKTHQRIHTGDRPFSCSQCEKSFIELRKLKRHQLIHSGEKPFICSQCGKRFIDLTRLKRHQFTHTGDRPFSCSECGKSFMDLTQLKRHQLTHTGERPFICSQCGKSFSQVGTLKNHLRTHTGEKPFGCSECGRGFIDLTQLKRHQLIHTGERPFSCSQCGKSFRQLGSLNTHQRTHTGEKPFGCNQCGKSFSQLSNLKTHQRTHTGGERFSCSQCGKSFIDLTQLRGHQLTHTGDRPFSCSQCGRSFRQLGSLKRHLHVHEEQKLFSCRVGRVYQVV</sequence>
<evidence type="ECO:0000256" key="6">
    <source>
        <dbReference type="PROSITE-ProRule" id="PRU00042"/>
    </source>
</evidence>
<dbReference type="Gene3D" id="3.30.160.60">
    <property type="entry name" value="Classic Zinc Finger"/>
    <property type="match status" value="13"/>
</dbReference>
<dbReference type="Pfam" id="PF00096">
    <property type="entry name" value="zf-C2H2"/>
    <property type="match status" value="13"/>
</dbReference>
<keyword evidence="5" id="KW-0539">Nucleus</keyword>
<evidence type="ECO:0000256" key="1">
    <source>
        <dbReference type="ARBA" id="ARBA00022723"/>
    </source>
</evidence>
<dbReference type="InterPro" id="IPR013087">
    <property type="entry name" value="Znf_C2H2_type"/>
</dbReference>
<keyword evidence="3 6" id="KW-0863">Zinc-finger</keyword>
<evidence type="ECO:0000313" key="10">
    <source>
        <dbReference type="Proteomes" id="UP000018468"/>
    </source>
</evidence>
<dbReference type="GeneTree" id="ENSGT01150000286918"/>
<evidence type="ECO:0000313" key="9">
    <source>
        <dbReference type="Ensembl" id="ENSLOCP00000000548.1"/>
    </source>
</evidence>
<feature type="domain" description="C2H2-type" evidence="8">
    <location>
        <begin position="665"/>
        <end position="692"/>
    </location>
</feature>
<feature type="domain" description="C2H2-type" evidence="8">
    <location>
        <begin position="693"/>
        <end position="720"/>
    </location>
</feature>
<name>W5LWP1_LEPOC</name>
<feature type="domain" description="C2H2-type" evidence="8">
    <location>
        <begin position="721"/>
        <end position="748"/>
    </location>
</feature>
<dbReference type="STRING" id="7918.ENSLOCP00000000548"/>
<dbReference type="Proteomes" id="UP000018468">
    <property type="component" value="Unassembled WGS sequence"/>
</dbReference>
<dbReference type="SMART" id="SM00355">
    <property type="entry name" value="ZnF_C2H2"/>
    <property type="match status" value="13"/>
</dbReference>
<dbReference type="eggNOG" id="KOG1721">
    <property type="taxonomic scope" value="Eukaryota"/>
</dbReference>
<feature type="compositionally biased region" description="Polar residues" evidence="7">
    <location>
        <begin position="218"/>
        <end position="228"/>
    </location>
</feature>
<reference evidence="10" key="1">
    <citation type="submission" date="2011-12" db="EMBL/GenBank/DDBJ databases">
        <title>The Draft Genome of Lepisosteus oculatus.</title>
        <authorList>
            <consortium name="The Broad Institute Genome Assembly &amp; Analysis Group"/>
            <consortium name="Computational R&amp;D Group"/>
            <consortium name="and Sequencing Platform"/>
            <person name="Di Palma F."/>
            <person name="Alfoldi J."/>
            <person name="Johnson J."/>
            <person name="Berlin A."/>
            <person name="Gnerre S."/>
            <person name="Jaffe D."/>
            <person name="MacCallum I."/>
            <person name="Young S."/>
            <person name="Walker B.J."/>
            <person name="Lander E.S."/>
            <person name="Lindblad-Toh K."/>
        </authorList>
    </citation>
    <scope>NUCLEOTIDE SEQUENCE [LARGE SCALE GENOMIC DNA]</scope>
</reference>
<reference evidence="9" key="3">
    <citation type="submission" date="2025-09" db="UniProtKB">
        <authorList>
            <consortium name="Ensembl"/>
        </authorList>
    </citation>
    <scope>IDENTIFICATION</scope>
</reference>
<feature type="domain" description="C2H2-type" evidence="8">
    <location>
        <begin position="609"/>
        <end position="636"/>
    </location>
</feature>
<feature type="domain" description="C2H2-type" evidence="8">
    <location>
        <begin position="553"/>
        <end position="580"/>
    </location>
</feature>
<keyword evidence="4" id="KW-0862">Zinc</keyword>